<protein>
    <recommendedName>
        <fullName evidence="1">Nischarin C-terminal PH domain-containing protein</fullName>
    </recommendedName>
</protein>
<dbReference type="GeneID" id="136991582"/>
<accession>A0ABM4EB25</accession>
<dbReference type="Proteomes" id="UP001652627">
    <property type="component" value="Chromosome 3"/>
</dbReference>
<dbReference type="Pfam" id="PF25625">
    <property type="entry name" value="PH_NISCH_C"/>
    <property type="match status" value="1"/>
</dbReference>
<organism evidence="2 3">
    <name type="scientific">Apteryx mantelli</name>
    <name type="common">North Island brown kiwi</name>
    <dbReference type="NCBI Taxonomy" id="2696672"/>
    <lineage>
        <taxon>Eukaryota</taxon>
        <taxon>Metazoa</taxon>
        <taxon>Chordata</taxon>
        <taxon>Craniata</taxon>
        <taxon>Vertebrata</taxon>
        <taxon>Euteleostomi</taxon>
        <taxon>Archelosauria</taxon>
        <taxon>Archosauria</taxon>
        <taxon>Dinosauria</taxon>
        <taxon>Saurischia</taxon>
        <taxon>Theropoda</taxon>
        <taxon>Coelurosauria</taxon>
        <taxon>Aves</taxon>
        <taxon>Palaeognathae</taxon>
        <taxon>Apterygiformes</taxon>
        <taxon>Apterygidae</taxon>
        <taxon>Apteryx</taxon>
    </lineage>
</organism>
<evidence type="ECO:0000313" key="2">
    <source>
        <dbReference type="Proteomes" id="UP001652627"/>
    </source>
</evidence>
<sequence length="728" mass="82029">MACLKSQQWQPHYGFPFLSKDGNCASELCGENTGITEPKRQKEYTEMWNIFSSPGRISSPFTSEDAFENEGNNSEQESFACLCDTESSFTQSKNTSTLKRKNVPYQNVLSTSLQSHDLNNVVYSHYKVENFNHFDDKRSISWEHDSSRTESDCFHLQHLSPLGSLTCTNEQAGFNSISCHVFPQSNTALEIACKENSPFKAVHRTIQGQSSNSQLPTEKASDLISSKSLTSCFDVRPEQTYGLGYLFSKLSCFYKDTSSHLLNSTVVSKQIKELGSLCNKNERCAQVVSLIKNLPFVKNLQADLFFNSGVSQDMSNSTKDAKAQTDNVIQLEPLVQEDITTCVSTESSNACAGKPTEGFVCCCKNEKLENSLVLRQSFVHFPDVLLKLQVCSLEKVLEYLTCALPPICIGLEELKGIYWLAVGNCRRPDPEPACLLLFSSVLYVVALPVKQDICQNSLEIFQKVPIITVEEIQIGFAGQNIRLLCSTEDSLLTIFTYDKHFTQRICHDIISVLISARDDAVCLNHQLLRGDLLQISLDWASEINDLVFSNGVRLSCKFRTMLADLVYLLHENMGSNKPSLGDIRVLLYTTVKKDCFKQTVYRSLVLTTTHIGLLRENVFYSAPNFLNTLPQRSQFDKLQLYSLNDLRCIVLPDKENFTKIELVFSRRSKVGSDSGTGFSKYGEKEINTQLTVIPSFLQNSLHLPSEIWKLTFSSNEEAIWLIMHLTRH</sequence>
<feature type="domain" description="Nischarin C-terminal PH" evidence="1">
    <location>
        <begin position="597"/>
        <end position="668"/>
    </location>
</feature>
<evidence type="ECO:0000313" key="3">
    <source>
        <dbReference type="RefSeq" id="XP_067149896.1"/>
    </source>
</evidence>
<dbReference type="InterPro" id="IPR057714">
    <property type="entry name" value="PH_NISCH_C"/>
</dbReference>
<name>A0ABM4EB25_9AVES</name>
<proteinExistence type="predicted"/>
<reference evidence="3" key="1">
    <citation type="submission" date="2025-08" db="UniProtKB">
        <authorList>
            <consortium name="RefSeq"/>
        </authorList>
    </citation>
    <scope>IDENTIFICATION</scope>
    <source>
        <tissue evidence="3">Blood</tissue>
    </source>
</reference>
<gene>
    <name evidence="3" type="primary">LOC136991582</name>
</gene>
<keyword evidence="2" id="KW-1185">Reference proteome</keyword>
<dbReference type="RefSeq" id="XP_067149896.1">
    <property type="nucleotide sequence ID" value="XM_067293795.1"/>
</dbReference>
<evidence type="ECO:0000259" key="1">
    <source>
        <dbReference type="Pfam" id="PF25625"/>
    </source>
</evidence>